<proteinExistence type="predicted"/>
<sequence length="362" mass="40259">MHAKRNMPGRVALSSISLLLLSLLLLHSSFIPSFHLSSWDSPVVGLDDDFRNSLPLDLLVKREDAKIDVFKKALDKGKGLLCDMGKSQEELEEENGKSMESPSYLQQSGIEEREGWEIEGDPQPSFKDYLDEALAALGVSDDLHHQSWIHTSGGIISTTNPGDLASGTSGQDTGAYFRNSFVVNPGVIIADVNYAVSAATGGNDGKMTVTHVKKVTNFCPWSDATWMQWDRVCTEAGGDVNDLKYIIRSKIENHTTLEIILKAILSRHNRNPRRNKKTIGTWRNKITFTAAKEKEEFPAILGSPNGAGAAFMLINHKKRLGVKTIKRIDVFVPEGSFEVTETDVEEKHEEWNVMMLMYIVNP</sequence>
<dbReference type="Proteomes" id="UP000321331">
    <property type="component" value="Unassembled WGS sequence"/>
</dbReference>
<feature type="chain" id="PRO_5023027411" evidence="1">
    <location>
        <begin position="29"/>
        <end position="362"/>
    </location>
</feature>
<protein>
    <submittedName>
        <fullName evidence="2">Uncharacterized protein</fullName>
    </submittedName>
</protein>
<dbReference type="AlphaFoldDB" id="A0A5C6TQ75"/>
<evidence type="ECO:0000256" key="1">
    <source>
        <dbReference type="SAM" id="SignalP"/>
    </source>
</evidence>
<reference evidence="2 3" key="1">
    <citation type="submission" date="2019-07" db="EMBL/GenBank/DDBJ databases">
        <title>The First High-Quality Draft Genome Sequence of the Causal Agent of the Current Panama Disease Epidemic.</title>
        <authorList>
            <person name="Warmington R.J."/>
            <person name="Kay W."/>
            <person name="Jeffries A."/>
            <person name="Bebber D."/>
            <person name="Moore K."/>
            <person name="Studholme D.J."/>
        </authorList>
    </citation>
    <scope>NUCLEOTIDE SEQUENCE [LARGE SCALE GENOMIC DNA]</scope>
    <source>
        <strain evidence="2 3">TR4</strain>
    </source>
</reference>
<feature type="signal peptide" evidence="1">
    <location>
        <begin position="1"/>
        <end position="28"/>
    </location>
</feature>
<organism evidence="2 3">
    <name type="scientific">Fusarium oxysporum f. sp. cubense</name>
    <dbReference type="NCBI Taxonomy" id="61366"/>
    <lineage>
        <taxon>Eukaryota</taxon>
        <taxon>Fungi</taxon>
        <taxon>Dikarya</taxon>
        <taxon>Ascomycota</taxon>
        <taxon>Pezizomycotina</taxon>
        <taxon>Sordariomycetes</taxon>
        <taxon>Hypocreomycetidae</taxon>
        <taxon>Hypocreales</taxon>
        <taxon>Nectriaceae</taxon>
        <taxon>Fusarium</taxon>
        <taxon>Fusarium oxysporum species complex</taxon>
    </lineage>
</organism>
<gene>
    <name evidence="2" type="ORF">FocTR4_00006231</name>
</gene>
<evidence type="ECO:0000313" key="3">
    <source>
        <dbReference type="Proteomes" id="UP000321331"/>
    </source>
</evidence>
<name>A0A5C6TQ75_FUSOC</name>
<dbReference type="EMBL" id="VMNF01000003">
    <property type="protein sequence ID" value="TXC12071.1"/>
    <property type="molecule type" value="Genomic_DNA"/>
</dbReference>
<accession>A0A5C6TQ75</accession>
<keyword evidence="1" id="KW-0732">Signal</keyword>
<comment type="caution">
    <text evidence="2">The sequence shown here is derived from an EMBL/GenBank/DDBJ whole genome shotgun (WGS) entry which is preliminary data.</text>
</comment>
<evidence type="ECO:0000313" key="2">
    <source>
        <dbReference type="EMBL" id="TXC12071.1"/>
    </source>
</evidence>